<sequence length="283" mass="29759">MTAQNALRLAIPRLTAAGIENAPRDARLLLAHAMGIAPDRLTLHLPDGLSIAAQAAFDAAITARSNHQPVSQITGQRQFWGRSFKVTKDTLDPRPETEILVAEALSRPFLKLLDLGTGTGCILLSCLGDMPMASGVGSDLSAKALAVAQENATALNLATRAKFLQSDWLKGISGRFDLITSNPPYIAASEMPNLSPDVLQWEPHAALTPGGDGLDAYRAIAAQAPARLLAGGRLILEIGPTQAHAVTTLLAAQGLINIRTLQDLDGRDRVVCGEKPQGGADCG</sequence>
<dbReference type="InterPro" id="IPR040758">
    <property type="entry name" value="PrmC_N"/>
</dbReference>
<evidence type="ECO:0000256" key="3">
    <source>
        <dbReference type="ARBA" id="ARBA00022691"/>
    </source>
</evidence>
<keyword evidence="3 5" id="KW-0949">S-adenosyl-L-methionine</keyword>
<dbReference type="Proteomes" id="UP001157355">
    <property type="component" value="Unassembled WGS sequence"/>
</dbReference>
<dbReference type="CDD" id="cd02440">
    <property type="entry name" value="AdoMet_MTases"/>
    <property type="match status" value="1"/>
</dbReference>
<feature type="domain" description="Methyltransferase small" evidence="6">
    <location>
        <begin position="97"/>
        <end position="191"/>
    </location>
</feature>
<keyword evidence="1 5" id="KW-0489">Methyltransferase</keyword>
<dbReference type="InterPro" id="IPR029063">
    <property type="entry name" value="SAM-dependent_MTases_sf"/>
</dbReference>
<keyword evidence="9" id="KW-1185">Reference proteome</keyword>
<organism evidence="8 9">
    <name type="scientific">Cypionkella aquatica</name>
    <dbReference type="NCBI Taxonomy" id="1756042"/>
    <lineage>
        <taxon>Bacteria</taxon>
        <taxon>Pseudomonadati</taxon>
        <taxon>Pseudomonadota</taxon>
        <taxon>Alphaproteobacteria</taxon>
        <taxon>Rhodobacterales</taxon>
        <taxon>Paracoccaceae</taxon>
        <taxon>Cypionkella</taxon>
    </lineage>
</organism>
<evidence type="ECO:0000256" key="1">
    <source>
        <dbReference type="ARBA" id="ARBA00022603"/>
    </source>
</evidence>
<dbReference type="SUPFAM" id="SSF53335">
    <property type="entry name" value="S-adenosyl-L-methionine-dependent methyltransferases"/>
    <property type="match status" value="1"/>
</dbReference>
<evidence type="ECO:0000259" key="7">
    <source>
        <dbReference type="Pfam" id="PF17827"/>
    </source>
</evidence>
<dbReference type="AlphaFoldDB" id="A0AA37X0Y9"/>
<comment type="catalytic activity">
    <reaction evidence="4 5">
        <text>L-glutaminyl-[peptide chain release factor] + S-adenosyl-L-methionine = N(5)-methyl-L-glutaminyl-[peptide chain release factor] + S-adenosyl-L-homocysteine + H(+)</text>
        <dbReference type="Rhea" id="RHEA:42896"/>
        <dbReference type="Rhea" id="RHEA-COMP:10271"/>
        <dbReference type="Rhea" id="RHEA-COMP:10272"/>
        <dbReference type="ChEBI" id="CHEBI:15378"/>
        <dbReference type="ChEBI" id="CHEBI:30011"/>
        <dbReference type="ChEBI" id="CHEBI:57856"/>
        <dbReference type="ChEBI" id="CHEBI:59789"/>
        <dbReference type="ChEBI" id="CHEBI:61891"/>
        <dbReference type="EC" id="2.1.1.297"/>
    </reaction>
</comment>
<dbReference type="RefSeq" id="WP_284325795.1">
    <property type="nucleotide sequence ID" value="NZ_BSPP01000010.1"/>
</dbReference>
<evidence type="ECO:0000256" key="2">
    <source>
        <dbReference type="ARBA" id="ARBA00022679"/>
    </source>
</evidence>
<dbReference type="Pfam" id="PF05175">
    <property type="entry name" value="MTS"/>
    <property type="match status" value="1"/>
</dbReference>
<dbReference type="HAMAP" id="MF_02126">
    <property type="entry name" value="RF_methyltr_PrmC"/>
    <property type="match status" value="1"/>
</dbReference>
<comment type="function">
    <text evidence="5">Methylates the class 1 translation termination release factors RF1/PrfA and RF2/PrfB on the glutamine residue of the universally conserved GGQ motif.</text>
</comment>
<protein>
    <recommendedName>
        <fullName evidence="5">Release factor glutamine methyltransferase</fullName>
        <shortName evidence="5">RF MTase</shortName>
        <ecNumber evidence="5">2.1.1.297</ecNumber>
    </recommendedName>
    <alternativeName>
        <fullName evidence="5">N5-glutamine methyltransferase PrmC</fullName>
    </alternativeName>
    <alternativeName>
        <fullName evidence="5">Protein-(glutamine-N5) MTase PrmC</fullName>
    </alternativeName>
    <alternativeName>
        <fullName evidence="5">Protein-glutamine N-methyltransferase PrmC</fullName>
    </alternativeName>
</protein>
<dbReference type="NCBIfam" id="TIGR03534">
    <property type="entry name" value="RF_mod_PrmC"/>
    <property type="match status" value="1"/>
</dbReference>
<comment type="similarity">
    <text evidence="5">Belongs to the protein N5-glutamine methyltransferase family. PrmC subfamily.</text>
</comment>
<dbReference type="GO" id="GO:0102559">
    <property type="term" value="F:peptide chain release factor N(5)-glutamine methyltransferase activity"/>
    <property type="evidence" value="ECO:0007669"/>
    <property type="project" value="UniProtKB-EC"/>
</dbReference>
<keyword evidence="2 5" id="KW-0808">Transferase</keyword>
<accession>A0AA37X0Y9</accession>
<evidence type="ECO:0000313" key="8">
    <source>
        <dbReference type="EMBL" id="GLS87617.1"/>
    </source>
</evidence>
<evidence type="ECO:0000256" key="4">
    <source>
        <dbReference type="ARBA" id="ARBA00048391"/>
    </source>
</evidence>
<evidence type="ECO:0000313" key="9">
    <source>
        <dbReference type="Proteomes" id="UP001157355"/>
    </source>
</evidence>
<dbReference type="InterPro" id="IPR004556">
    <property type="entry name" value="HemK-like"/>
</dbReference>
<proteinExistence type="inferred from homology"/>
<dbReference type="EMBL" id="BSPP01000010">
    <property type="protein sequence ID" value="GLS87617.1"/>
    <property type="molecule type" value="Genomic_DNA"/>
</dbReference>
<feature type="binding site" evidence="5">
    <location>
        <position position="182"/>
    </location>
    <ligand>
        <name>S-adenosyl-L-methionine</name>
        <dbReference type="ChEBI" id="CHEBI:59789"/>
    </ligand>
</feature>
<feature type="domain" description="Release factor glutamine methyltransferase N-terminal" evidence="7">
    <location>
        <begin position="6"/>
        <end position="75"/>
    </location>
</feature>
<dbReference type="PANTHER" id="PTHR18895">
    <property type="entry name" value="HEMK METHYLTRANSFERASE"/>
    <property type="match status" value="1"/>
</dbReference>
<dbReference type="InterPro" id="IPR050320">
    <property type="entry name" value="N5-glutamine_MTase"/>
</dbReference>
<gene>
    <name evidence="5 8" type="primary">prmC</name>
    <name evidence="8" type="ORF">GCM10010873_25910</name>
</gene>
<comment type="caution">
    <text evidence="8">The sequence shown here is derived from an EMBL/GenBank/DDBJ whole genome shotgun (WGS) entry which is preliminary data.</text>
</comment>
<dbReference type="Pfam" id="PF17827">
    <property type="entry name" value="PrmC_N"/>
    <property type="match status" value="1"/>
</dbReference>
<feature type="binding site" evidence="5">
    <location>
        <position position="168"/>
    </location>
    <ligand>
        <name>S-adenosyl-L-methionine</name>
        <dbReference type="ChEBI" id="CHEBI:59789"/>
    </ligand>
</feature>
<feature type="binding site" evidence="5">
    <location>
        <begin position="116"/>
        <end position="120"/>
    </location>
    <ligand>
        <name>S-adenosyl-L-methionine</name>
        <dbReference type="ChEBI" id="CHEBI:59789"/>
    </ligand>
</feature>
<reference evidence="8 9" key="1">
    <citation type="journal article" date="2014" name="Int. J. Syst. Evol. Microbiol.">
        <title>Complete genome sequence of Corynebacterium casei LMG S-19264T (=DSM 44701T), isolated from a smear-ripened cheese.</title>
        <authorList>
            <consortium name="US DOE Joint Genome Institute (JGI-PGF)"/>
            <person name="Walter F."/>
            <person name="Albersmeier A."/>
            <person name="Kalinowski J."/>
            <person name="Ruckert C."/>
        </authorList>
    </citation>
    <scope>NUCLEOTIDE SEQUENCE [LARGE SCALE GENOMIC DNA]</scope>
    <source>
        <strain evidence="8 9">NBRC 111766</strain>
    </source>
</reference>
<name>A0AA37X0Y9_9RHOB</name>
<dbReference type="NCBIfam" id="TIGR00536">
    <property type="entry name" value="hemK_fam"/>
    <property type="match status" value="1"/>
</dbReference>
<feature type="binding site" evidence="5">
    <location>
        <position position="139"/>
    </location>
    <ligand>
        <name>S-adenosyl-L-methionine</name>
        <dbReference type="ChEBI" id="CHEBI:59789"/>
    </ligand>
</feature>
<dbReference type="EC" id="2.1.1.297" evidence="5"/>
<feature type="binding site" evidence="5">
    <location>
        <begin position="182"/>
        <end position="185"/>
    </location>
    <ligand>
        <name>substrate</name>
    </ligand>
</feature>
<dbReference type="Gene3D" id="1.10.8.10">
    <property type="entry name" value="DNA helicase RuvA subunit, C-terminal domain"/>
    <property type="match status" value="1"/>
</dbReference>
<evidence type="ECO:0000256" key="5">
    <source>
        <dbReference type="HAMAP-Rule" id="MF_02126"/>
    </source>
</evidence>
<dbReference type="GO" id="GO:0032259">
    <property type="term" value="P:methylation"/>
    <property type="evidence" value="ECO:0007669"/>
    <property type="project" value="UniProtKB-KW"/>
</dbReference>
<dbReference type="PANTHER" id="PTHR18895:SF74">
    <property type="entry name" value="MTRF1L RELEASE FACTOR GLUTAMINE METHYLTRANSFERASE"/>
    <property type="match status" value="1"/>
</dbReference>
<evidence type="ECO:0000259" key="6">
    <source>
        <dbReference type="Pfam" id="PF05175"/>
    </source>
</evidence>
<dbReference type="Gene3D" id="3.40.50.150">
    <property type="entry name" value="Vaccinia Virus protein VP39"/>
    <property type="match status" value="1"/>
</dbReference>
<dbReference type="InterPro" id="IPR019874">
    <property type="entry name" value="RF_methyltr_PrmC"/>
</dbReference>
<dbReference type="InterPro" id="IPR007848">
    <property type="entry name" value="Small_mtfrase_dom"/>
</dbReference>